<dbReference type="Proteomes" id="UP000621436">
    <property type="component" value="Unassembled WGS sequence"/>
</dbReference>
<dbReference type="SUPFAM" id="SSF53850">
    <property type="entry name" value="Periplasmic binding protein-like II"/>
    <property type="match status" value="1"/>
</dbReference>
<reference evidence="6" key="1">
    <citation type="submission" date="2020-11" db="EMBL/GenBank/DDBJ databases">
        <title>Halonatronomonas betainensis gen. nov., sp. nov. a novel haloalkaliphilic representative of the family Halanaerobiacae capable of betaine degradation.</title>
        <authorList>
            <person name="Boltyanskaya Y."/>
            <person name="Kevbrin V."/>
            <person name="Detkova E."/>
            <person name="Grouzdev D.S."/>
            <person name="Koziaeva V."/>
            <person name="Zhilina T."/>
        </authorList>
    </citation>
    <scope>NUCLEOTIDE SEQUENCE</scope>
    <source>
        <strain evidence="6">Z-7014</strain>
    </source>
</reference>
<dbReference type="InterPro" id="IPR050490">
    <property type="entry name" value="Bact_solute-bd_prot1"/>
</dbReference>
<dbReference type="PANTHER" id="PTHR43649">
    <property type="entry name" value="ARABINOSE-BINDING PROTEIN-RELATED"/>
    <property type="match status" value="1"/>
</dbReference>
<keyword evidence="7" id="KW-1185">Reference proteome</keyword>
<evidence type="ECO:0000256" key="5">
    <source>
        <dbReference type="SAM" id="SignalP"/>
    </source>
</evidence>
<dbReference type="Gene3D" id="3.40.190.10">
    <property type="entry name" value="Periplasmic binding protein-like II"/>
    <property type="match status" value="2"/>
</dbReference>
<evidence type="ECO:0000256" key="1">
    <source>
        <dbReference type="ARBA" id="ARBA00004196"/>
    </source>
</evidence>
<organism evidence="6 7">
    <name type="scientific">Halonatronomonas betaini</name>
    <dbReference type="NCBI Taxonomy" id="2778430"/>
    <lineage>
        <taxon>Bacteria</taxon>
        <taxon>Bacillati</taxon>
        <taxon>Bacillota</taxon>
        <taxon>Clostridia</taxon>
        <taxon>Halanaerobiales</taxon>
        <taxon>Halarsenatibacteraceae</taxon>
        <taxon>Halonatronomonas</taxon>
    </lineage>
</organism>
<gene>
    <name evidence="6" type="ORF">I0Q91_00740</name>
</gene>
<comment type="similarity">
    <text evidence="2">Belongs to the bacterial solute-binding protein 1 family.</text>
</comment>
<comment type="subcellular location">
    <subcellularLocation>
        <location evidence="1">Cell envelope</location>
    </subcellularLocation>
</comment>
<evidence type="ECO:0000256" key="3">
    <source>
        <dbReference type="ARBA" id="ARBA00022448"/>
    </source>
</evidence>
<dbReference type="EMBL" id="JADPIE010000001">
    <property type="protein sequence ID" value="MBF8435592.1"/>
    <property type="molecule type" value="Genomic_DNA"/>
</dbReference>
<keyword evidence="3" id="KW-0813">Transport</keyword>
<sequence length="436" mass="49303">MRKTIVLMLVLGLVFFAAGDVAADVIEIEYWHAMSGMTEDMIEEQVEAFNELHDNIHVNVEYQGSYRDVLDATQAAYRGGNPPHVIQSFEISTRQLIDMDIFVPLQDTLEGVDWDVFLDPVTNYYNVDDRLYSMPYNSSNPILYINQDIYEEAGLDPDSPPETFDEMIEHSEQIVESGAADYGWVMPLHSWFFEQWMANMGQDFANHENGRTERPDSVHLESQAAQDIFEWWDYNYQNDLYVNPGVEAWQESRSIFASESAGIAIDSTAAIAPKLASAEEQGFSVKTGYMPIHDDYERHGTTIGGGSLWVIDGHTAEELEAAGELVMFLSGAEQQAEWHKETGYFPVHEDAIDILEDEGWYDENPNHKTALDQLLDTQSVSSTQGALIGPFPEIRTQITDAMQYVWGEEKTVEEALMDAKADSEGILSNYQRIIVD</sequence>
<dbReference type="InterPro" id="IPR006059">
    <property type="entry name" value="SBP"/>
</dbReference>
<evidence type="ECO:0000313" key="7">
    <source>
        <dbReference type="Proteomes" id="UP000621436"/>
    </source>
</evidence>
<comment type="caution">
    <text evidence="6">The sequence shown here is derived from an EMBL/GenBank/DDBJ whole genome shotgun (WGS) entry which is preliminary data.</text>
</comment>
<feature type="signal peptide" evidence="5">
    <location>
        <begin position="1"/>
        <end position="22"/>
    </location>
</feature>
<dbReference type="PANTHER" id="PTHR43649:SF31">
    <property type="entry name" value="SN-GLYCEROL-3-PHOSPHATE-BINDING PERIPLASMIC PROTEIN UGPB"/>
    <property type="match status" value="1"/>
</dbReference>
<proteinExistence type="inferred from homology"/>
<accession>A0A931AMS4</accession>
<dbReference type="Pfam" id="PF13416">
    <property type="entry name" value="SBP_bac_8"/>
    <property type="match status" value="1"/>
</dbReference>
<dbReference type="GO" id="GO:0030313">
    <property type="term" value="C:cell envelope"/>
    <property type="evidence" value="ECO:0007669"/>
    <property type="project" value="UniProtKB-SubCell"/>
</dbReference>
<evidence type="ECO:0000313" key="6">
    <source>
        <dbReference type="EMBL" id="MBF8435592.1"/>
    </source>
</evidence>
<evidence type="ECO:0000256" key="4">
    <source>
        <dbReference type="ARBA" id="ARBA00022729"/>
    </source>
</evidence>
<dbReference type="RefSeq" id="WP_270452232.1">
    <property type="nucleotide sequence ID" value="NZ_JADPIE010000001.1"/>
</dbReference>
<feature type="chain" id="PRO_5039424568" evidence="5">
    <location>
        <begin position="23"/>
        <end position="436"/>
    </location>
</feature>
<evidence type="ECO:0000256" key="2">
    <source>
        <dbReference type="ARBA" id="ARBA00008520"/>
    </source>
</evidence>
<name>A0A931AMS4_9FIRM</name>
<dbReference type="CDD" id="cd14748">
    <property type="entry name" value="PBP2_UgpB"/>
    <property type="match status" value="1"/>
</dbReference>
<protein>
    <submittedName>
        <fullName evidence="6">ABC transporter substrate-binding protein</fullName>
    </submittedName>
</protein>
<dbReference type="AlphaFoldDB" id="A0A931AMS4"/>
<keyword evidence="4 5" id="KW-0732">Signal</keyword>